<keyword evidence="3" id="KW-1185">Reference proteome</keyword>
<dbReference type="Pfam" id="PF01248">
    <property type="entry name" value="Ribosomal_L7Ae"/>
    <property type="match status" value="1"/>
</dbReference>
<name>A0ABW3UUB7_9BACL</name>
<sequence length="85" mass="9095">MSYEKVKQAANISIGTKQATRMVELGKATEVFVAQDADPRITIKMVNLCKKMGVKVTYVDSMKLLGKACGIEVGAAMAAVVNESN</sequence>
<gene>
    <name evidence="2" type="ORF">ACFQ4B_28010</name>
</gene>
<dbReference type="RefSeq" id="WP_079914989.1">
    <property type="nucleotide sequence ID" value="NZ_BAABJG010000046.1"/>
</dbReference>
<evidence type="ECO:0000313" key="2">
    <source>
        <dbReference type="EMBL" id="MFD1223971.1"/>
    </source>
</evidence>
<dbReference type="InterPro" id="IPR029064">
    <property type="entry name" value="Ribosomal_eL30-like_sf"/>
</dbReference>
<feature type="domain" description="Ribosomal protein eL8/eL30/eS12/Gadd45" evidence="1">
    <location>
        <begin position="4"/>
        <end position="84"/>
    </location>
</feature>
<dbReference type="Gene3D" id="3.30.1330.30">
    <property type="match status" value="1"/>
</dbReference>
<dbReference type="PRINTS" id="PR00884">
    <property type="entry name" value="RIBOSOMALHS6"/>
</dbReference>
<dbReference type="Proteomes" id="UP001597180">
    <property type="component" value="Unassembled WGS sequence"/>
</dbReference>
<accession>A0ABW3UUB7</accession>
<proteinExistence type="predicted"/>
<dbReference type="InterPro" id="IPR004038">
    <property type="entry name" value="Ribosomal_eL8/eL30/eS12/Gad45"/>
</dbReference>
<evidence type="ECO:0000259" key="1">
    <source>
        <dbReference type="Pfam" id="PF01248"/>
    </source>
</evidence>
<organism evidence="2 3">
    <name type="scientific">Paenibacillus vulneris</name>
    <dbReference type="NCBI Taxonomy" id="1133364"/>
    <lineage>
        <taxon>Bacteria</taxon>
        <taxon>Bacillati</taxon>
        <taxon>Bacillota</taxon>
        <taxon>Bacilli</taxon>
        <taxon>Bacillales</taxon>
        <taxon>Paenibacillaceae</taxon>
        <taxon>Paenibacillus</taxon>
    </lineage>
</organism>
<reference evidence="3" key="1">
    <citation type="journal article" date="2019" name="Int. J. Syst. Evol. Microbiol.">
        <title>The Global Catalogue of Microorganisms (GCM) 10K type strain sequencing project: providing services to taxonomists for standard genome sequencing and annotation.</title>
        <authorList>
            <consortium name="The Broad Institute Genomics Platform"/>
            <consortium name="The Broad Institute Genome Sequencing Center for Infectious Disease"/>
            <person name="Wu L."/>
            <person name="Ma J."/>
        </authorList>
    </citation>
    <scope>NUCLEOTIDE SEQUENCE [LARGE SCALE GENOMIC DNA]</scope>
    <source>
        <strain evidence="3">CCUG 53270</strain>
    </source>
</reference>
<protein>
    <submittedName>
        <fullName evidence="2">Ribosomal L7Ae/L30e/S12e/Gadd45 family protein</fullName>
    </submittedName>
</protein>
<dbReference type="SUPFAM" id="SSF55315">
    <property type="entry name" value="L30e-like"/>
    <property type="match status" value="1"/>
</dbReference>
<evidence type="ECO:0000313" key="3">
    <source>
        <dbReference type="Proteomes" id="UP001597180"/>
    </source>
</evidence>
<comment type="caution">
    <text evidence="2">The sequence shown here is derived from an EMBL/GenBank/DDBJ whole genome shotgun (WGS) entry which is preliminary data.</text>
</comment>
<dbReference type="EMBL" id="JBHTLU010000040">
    <property type="protein sequence ID" value="MFD1223971.1"/>
    <property type="molecule type" value="Genomic_DNA"/>
</dbReference>